<keyword evidence="3" id="KW-1185">Reference proteome</keyword>
<organism evidence="4">
    <name type="scientific">Nippostrongylus brasiliensis</name>
    <name type="common">Rat hookworm</name>
    <dbReference type="NCBI Taxonomy" id="27835"/>
    <lineage>
        <taxon>Eukaryota</taxon>
        <taxon>Metazoa</taxon>
        <taxon>Ecdysozoa</taxon>
        <taxon>Nematoda</taxon>
        <taxon>Chromadorea</taxon>
        <taxon>Rhabditida</taxon>
        <taxon>Rhabditina</taxon>
        <taxon>Rhabditomorpha</taxon>
        <taxon>Strongyloidea</taxon>
        <taxon>Heligmosomidae</taxon>
        <taxon>Nippostrongylus</taxon>
    </lineage>
</organism>
<dbReference type="EMBL" id="UYSL01024292">
    <property type="protein sequence ID" value="VDL83307.1"/>
    <property type="molecule type" value="Genomic_DNA"/>
</dbReference>
<name>A0A0N4YQQ0_NIPBR</name>
<proteinExistence type="predicted"/>
<dbReference type="WBParaSite" id="NBR_0001957201-mRNA-1">
    <property type="protein sequence ID" value="NBR_0001957201-mRNA-1"/>
    <property type="gene ID" value="NBR_0001957201"/>
</dbReference>
<dbReference type="AlphaFoldDB" id="A0A0N4YQQ0"/>
<reference evidence="2 3" key="2">
    <citation type="submission" date="2018-11" db="EMBL/GenBank/DDBJ databases">
        <authorList>
            <consortium name="Pathogen Informatics"/>
        </authorList>
    </citation>
    <scope>NUCLEOTIDE SEQUENCE [LARGE SCALE GENOMIC DNA]</scope>
</reference>
<keyword evidence="1" id="KW-0732">Signal</keyword>
<evidence type="ECO:0000256" key="1">
    <source>
        <dbReference type="SAM" id="SignalP"/>
    </source>
</evidence>
<evidence type="ECO:0000313" key="3">
    <source>
        <dbReference type="Proteomes" id="UP000271162"/>
    </source>
</evidence>
<feature type="chain" id="PRO_5043125942" evidence="1">
    <location>
        <begin position="34"/>
        <end position="80"/>
    </location>
</feature>
<evidence type="ECO:0000313" key="2">
    <source>
        <dbReference type="EMBL" id="VDL83307.1"/>
    </source>
</evidence>
<evidence type="ECO:0000313" key="4">
    <source>
        <dbReference type="WBParaSite" id="NBR_0001957201-mRNA-1"/>
    </source>
</evidence>
<gene>
    <name evidence="2" type="ORF">NBR_LOCUS19573</name>
</gene>
<protein>
    <submittedName>
        <fullName evidence="4">Secreted protein</fullName>
    </submittedName>
</protein>
<accession>A0A0N4YQQ0</accession>
<dbReference type="Proteomes" id="UP000271162">
    <property type="component" value="Unassembled WGS sequence"/>
</dbReference>
<reference evidence="4" key="1">
    <citation type="submission" date="2017-02" db="UniProtKB">
        <authorList>
            <consortium name="WormBaseParasite"/>
        </authorList>
    </citation>
    <scope>IDENTIFICATION</scope>
</reference>
<sequence length="80" mass="8786">MHITLHNEALSQPQKPCAYTPLLLMLLLVAIRSWPVNQHTAGWMGNGTDRIGDKCPGMFGVGAEVNEKCAFHDRIASGRL</sequence>
<feature type="signal peptide" evidence="1">
    <location>
        <begin position="1"/>
        <end position="33"/>
    </location>
</feature>